<dbReference type="HOGENOM" id="CLU_2992711_0_0_9"/>
<sequence length="57" mass="6118">MRVAAPHRKVKLEVKSGDNVLLSRPLPVAKPSEMIAVEIPVAKFAQIGDEVTVGLVL</sequence>
<reference evidence="1" key="1">
    <citation type="submission" date="2012-11" db="EMBL/GenBank/DDBJ databases">
        <title>Dependencies among metagenomic species, viruses, plasmids and units of genetic variation.</title>
        <authorList>
            <person name="Nielsen H.B."/>
            <person name="Almeida M."/>
            <person name="Juncker A.S."/>
            <person name="Rasmussen S."/>
            <person name="Li J."/>
            <person name="Sunagawa S."/>
            <person name="Plichta D."/>
            <person name="Gautier L."/>
            <person name="Le Chatelier E."/>
            <person name="Peletier E."/>
            <person name="Bonde I."/>
            <person name="Nielsen T."/>
            <person name="Manichanh C."/>
            <person name="Arumugam M."/>
            <person name="Batto J."/>
            <person name="Santos M.B.Q.D."/>
            <person name="Blom N."/>
            <person name="Borruel N."/>
            <person name="Burgdorf K.S."/>
            <person name="Boumezbeur F."/>
            <person name="Casellas F."/>
            <person name="Dore J."/>
            <person name="Guarner F."/>
            <person name="Hansen T."/>
            <person name="Hildebrand F."/>
            <person name="Kaas R.S."/>
            <person name="Kennedy S."/>
            <person name="Kristiansen K."/>
            <person name="Kultima J.R."/>
            <person name="Leonard P."/>
            <person name="Levenez F."/>
            <person name="Lund O."/>
            <person name="Moumen B."/>
            <person name="Le Paslier D."/>
            <person name="Pons N."/>
            <person name="Pedersen O."/>
            <person name="Prifti E."/>
            <person name="Qin J."/>
            <person name="Raes J."/>
            <person name="Tap J."/>
            <person name="Tims S."/>
            <person name="Ussery D.W."/>
            <person name="Yamada T."/>
            <person name="MetaHit consortium"/>
            <person name="Renault P."/>
            <person name="Sicheritz-Ponten T."/>
            <person name="Bork P."/>
            <person name="Wang J."/>
            <person name="Brunak S."/>
            <person name="Ehrlich S.D."/>
        </authorList>
    </citation>
    <scope>NUCLEOTIDE SEQUENCE [LARGE SCALE GENOMIC DNA]</scope>
</reference>
<proteinExistence type="predicted"/>
<comment type="caution">
    <text evidence="1">The sequence shown here is derived from an EMBL/GenBank/DDBJ whole genome shotgun (WGS) entry which is preliminary data.</text>
</comment>
<dbReference type="EMBL" id="CBGL010000126">
    <property type="protein sequence ID" value="CDD12486.1"/>
    <property type="molecule type" value="Genomic_DNA"/>
</dbReference>
<dbReference type="AlphaFoldDB" id="R6X827"/>
<accession>R6X827</accession>
<organism evidence="1">
    <name type="scientific">Phascolarctobacterium succinatutens CAG:287</name>
    <dbReference type="NCBI Taxonomy" id="1263101"/>
    <lineage>
        <taxon>Bacteria</taxon>
        <taxon>Bacillati</taxon>
        <taxon>Bacillota</taxon>
        <taxon>Negativicutes</taxon>
        <taxon>Acidaminococcales</taxon>
        <taxon>Acidaminococcaceae</taxon>
        <taxon>Phascolarctobacterium</taxon>
    </lineage>
</organism>
<evidence type="ECO:0000313" key="1">
    <source>
        <dbReference type="EMBL" id="CDD12486.1"/>
    </source>
</evidence>
<protein>
    <submittedName>
        <fullName evidence="1">Pyridine nucleotide-disulfide oxidoreductase</fullName>
    </submittedName>
</protein>
<name>R6X827_9FIRM</name>
<dbReference type="Proteomes" id="UP000014937">
    <property type="component" value="Unassembled WGS sequence"/>
</dbReference>
<gene>
    <name evidence="1" type="ORF">BN587_01046</name>
</gene>